<dbReference type="EMBL" id="LR699553">
    <property type="protein sequence ID" value="VVD29854.1"/>
    <property type="molecule type" value="Genomic_DNA"/>
</dbReference>
<evidence type="ECO:0000313" key="2">
    <source>
        <dbReference type="Proteomes" id="UP000325811"/>
    </source>
</evidence>
<name>A0A5Q4ZFS1_9BURK</name>
<dbReference type="AlphaFoldDB" id="A0A5Q4ZFS1"/>
<dbReference type="Proteomes" id="UP000325811">
    <property type="component" value="Chromosome I"/>
</dbReference>
<sequence length="37" mass="3780">MHDAALASTPNAAIDLLADALLALAVLAHPAEGRRDD</sequence>
<organism evidence="1 2">
    <name type="scientific">Paraburkholderia dioscoreae</name>
    <dbReference type="NCBI Taxonomy" id="2604047"/>
    <lineage>
        <taxon>Bacteria</taxon>
        <taxon>Pseudomonadati</taxon>
        <taxon>Pseudomonadota</taxon>
        <taxon>Betaproteobacteria</taxon>
        <taxon>Burkholderiales</taxon>
        <taxon>Burkholderiaceae</taxon>
        <taxon>Paraburkholderia</taxon>
    </lineage>
</organism>
<gene>
    <name evidence="1" type="ORF">PDMSB3_3398</name>
</gene>
<keyword evidence="2" id="KW-1185">Reference proteome</keyword>
<accession>A0A5Q4ZFS1</accession>
<proteinExistence type="predicted"/>
<evidence type="ECO:0000313" key="1">
    <source>
        <dbReference type="EMBL" id="VVD29854.1"/>
    </source>
</evidence>
<protein>
    <submittedName>
        <fullName evidence="1">Uncharacterized protein</fullName>
    </submittedName>
</protein>
<reference evidence="1 2" key="1">
    <citation type="submission" date="2019-08" db="EMBL/GenBank/DDBJ databases">
        <authorList>
            <person name="Herpell B J."/>
        </authorList>
    </citation>
    <scope>NUCLEOTIDE SEQUENCE [LARGE SCALE GENOMIC DNA]</scope>
    <source>
        <strain evidence="2">Msb3</strain>
    </source>
</reference>
<dbReference type="KEGG" id="pdio:PDMSB3_3398"/>